<proteinExistence type="predicted"/>
<organism evidence="1 2">
    <name type="scientific">Lactococcus lactis</name>
    <dbReference type="NCBI Taxonomy" id="1358"/>
    <lineage>
        <taxon>Bacteria</taxon>
        <taxon>Bacillati</taxon>
        <taxon>Bacillota</taxon>
        <taxon>Bacilli</taxon>
        <taxon>Lactobacillales</taxon>
        <taxon>Streptococcaceae</taxon>
        <taxon>Lactococcus</taxon>
    </lineage>
</organism>
<protein>
    <submittedName>
        <fullName evidence="1">Uncharacterized protein</fullName>
    </submittedName>
</protein>
<dbReference type="AlphaFoldDB" id="A0AAW5TRI2"/>
<dbReference type="EMBL" id="JAOQNN010000002">
    <property type="protein sequence ID" value="MCW2281432.1"/>
    <property type="molecule type" value="Genomic_DNA"/>
</dbReference>
<reference evidence="1" key="1">
    <citation type="submission" date="2023-08" db="EMBL/GenBank/DDBJ databases">
        <title>Genomic analyses of the natural microbiome of Caenorhabditis elegans.</title>
        <authorList>
            <person name="Samuel B."/>
        </authorList>
    </citation>
    <scope>NUCLEOTIDE SEQUENCE</scope>
    <source>
        <strain evidence="1">BIGb0220</strain>
    </source>
</reference>
<evidence type="ECO:0000313" key="1">
    <source>
        <dbReference type="EMBL" id="MCW2281432.1"/>
    </source>
</evidence>
<accession>A0AAW5TRI2</accession>
<dbReference type="Proteomes" id="UP001207687">
    <property type="component" value="Unassembled WGS sequence"/>
</dbReference>
<sequence length="131" mass="14759">MAVEGKHYNDEGQLEFYKNAGENTAYAPLSRDMFPSQLKSSSSDRYTRKDLSTEATSANSLWDYAVSQFKLYAYPQMTYEVTVAVNAVTNALGNDRKLDIGDRVTIQDKTFDQTEGGLTLSTSDRTRNQLY</sequence>
<dbReference type="RefSeq" id="WP_264653992.1">
    <property type="nucleotide sequence ID" value="NZ_JAOQNN010000002.1"/>
</dbReference>
<name>A0AAW5TRI2_9LACT</name>
<comment type="caution">
    <text evidence="1">The sequence shown here is derived from an EMBL/GenBank/DDBJ whole genome shotgun (WGS) entry which is preliminary data.</text>
</comment>
<gene>
    <name evidence="1" type="ORF">M2256_001954</name>
</gene>
<evidence type="ECO:0000313" key="2">
    <source>
        <dbReference type="Proteomes" id="UP001207687"/>
    </source>
</evidence>